<reference evidence="1 2" key="1">
    <citation type="journal article" date="2019" name="Sci. Rep.">
        <title>Orb-weaving spider Araneus ventricosus genome elucidates the spidroin gene catalogue.</title>
        <authorList>
            <person name="Kono N."/>
            <person name="Nakamura H."/>
            <person name="Ohtoshi R."/>
            <person name="Moran D.A.P."/>
            <person name="Shinohara A."/>
            <person name="Yoshida Y."/>
            <person name="Fujiwara M."/>
            <person name="Mori M."/>
            <person name="Tomita M."/>
            <person name="Arakawa K."/>
        </authorList>
    </citation>
    <scope>NUCLEOTIDE SEQUENCE [LARGE SCALE GENOMIC DNA]</scope>
</reference>
<accession>A0A4Y2PH01</accession>
<protein>
    <submittedName>
        <fullName evidence="1">Uncharacterized protein</fullName>
    </submittedName>
</protein>
<sequence>MHALSWTFTVRPLHTIWFSSHQNPSSMQISDENWTIVVEKFENQMSFVFHLAHSVIKLKYHLEGGERCSLTKAKTTLGGRGVWVRVSSGGGIHFLKAREGGGDLIDRWFGAIVNDLPK</sequence>
<dbReference type="AlphaFoldDB" id="A0A4Y2PH01"/>
<evidence type="ECO:0000313" key="2">
    <source>
        <dbReference type="Proteomes" id="UP000499080"/>
    </source>
</evidence>
<dbReference type="Proteomes" id="UP000499080">
    <property type="component" value="Unassembled WGS sequence"/>
</dbReference>
<comment type="caution">
    <text evidence="1">The sequence shown here is derived from an EMBL/GenBank/DDBJ whole genome shotgun (WGS) entry which is preliminary data.</text>
</comment>
<gene>
    <name evidence="1" type="ORF">AVEN_19874_1</name>
</gene>
<keyword evidence="2" id="KW-1185">Reference proteome</keyword>
<proteinExistence type="predicted"/>
<dbReference type="EMBL" id="BGPR01011079">
    <property type="protein sequence ID" value="GBN49487.1"/>
    <property type="molecule type" value="Genomic_DNA"/>
</dbReference>
<evidence type="ECO:0000313" key="1">
    <source>
        <dbReference type="EMBL" id="GBN49487.1"/>
    </source>
</evidence>
<organism evidence="1 2">
    <name type="scientific">Araneus ventricosus</name>
    <name type="common">Orbweaver spider</name>
    <name type="synonym">Epeira ventricosa</name>
    <dbReference type="NCBI Taxonomy" id="182803"/>
    <lineage>
        <taxon>Eukaryota</taxon>
        <taxon>Metazoa</taxon>
        <taxon>Ecdysozoa</taxon>
        <taxon>Arthropoda</taxon>
        <taxon>Chelicerata</taxon>
        <taxon>Arachnida</taxon>
        <taxon>Araneae</taxon>
        <taxon>Araneomorphae</taxon>
        <taxon>Entelegynae</taxon>
        <taxon>Araneoidea</taxon>
        <taxon>Araneidae</taxon>
        <taxon>Araneus</taxon>
    </lineage>
</organism>
<name>A0A4Y2PH01_ARAVE</name>